<accession>A0A7X5ATJ7</accession>
<dbReference type="EMBL" id="WXWW01000276">
    <property type="protein sequence ID" value="NAW67369.1"/>
    <property type="molecule type" value="Genomic_DNA"/>
</dbReference>
<sequence length="129" mass="14547">MLMAFNNYTRWQAATVLFILISGLALSGFIAVGAAKGGWFTSAPEPSIYGTWIEQDVAPYAADQFELRANGVYVSGRLVSTSYEWDGSQLRYRMGDETYRYTFEEGQFIRQQPAHYVSSFARQETKQGS</sequence>
<organism evidence="1 2">
    <name type="scientific">Photobacterium halotolerans</name>
    <dbReference type="NCBI Taxonomy" id="265726"/>
    <lineage>
        <taxon>Bacteria</taxon>
        <taxon>Pseudomonadati</taxon>
        <taxon>Pseudomonadota</taxon>
        <taxon>Gammaproteobacteria</taxon>
        <taxon>Vibrionales</taxon>
        <taxon>Vibrionaceae</taxon>
        <taxon>Photobacterium</taxon>
    </lineage>
</organism>
<comment type="caution">
    <text evidence="1">The sequence shown here is derived from an EMBL/GenBank/DDBJ whole genome shotgun (WGS) entry which is preliminary data.</text>
</comment>
<dbReference type="OrthoDB" id="5824286at2"/>
<protein>
    <submittedName>
        <fullName evidence="1">DUF2850 domain-containing protein</fullName>
    </submittedName>
</protein>
<dbReference type="Pfam" id="PF11012">
    <property type="entry name" value="DUF2850"/>
    <property type="match status" value="1"/>
</dbReference>
<dbReference type="Proteomes" id="UP000465712">
    <property type="component" value="Unassembled WGS sequence"/>
</dbReference>
<proteinExistence type="predicted"/>
<evidence type="ECO:0000313" key="1">
    <source>
        <dbReference type="EMBL" id="NAW67369.1"/>
    </source>
</evidence>
<name>A0A7X5ATJ7_9GAMM</name>
<gene>
    <name evidence="1" type="ORF">CAG72_19425</name>
</gene>
<dbReference type="InterPro" id="IPR021271">
    <property type="entry name" value="DUF2850"/>
</dbReference>
<dbReference type="AlphaFoldDB" id="A0A7X5ATJ7"/>
<reference evidence="1 2" key="1">
    <citation type="submission" date="2017-05" db="EMBL/GenBank/DDBJ databases">
        <title>High clonality and local adaptation shapes Vibrionaceae linages within an endangered oasis.</title>
        <authorList>
            <person name="Vazquez-Rosas-Landa M."/>
        </authorList>
    </citation>
    <scope>NUCLEOTIDE SEQUENCE [LARGE SCALE GENOMIC DNA]</scope>
    <source>
        <strain evidence="1 2">P46_P4S1P180</strain>
    </source>
</reference>
<evidence type="ECO:0000313" key="2">
    <source>
        <dbReference type="Proteomes" id="UP000465712"/>
    </source>
</evidence>